<evidence type="ECO:0000313" key="2">
    <source>
        <dbReference type="Proteomes" id="UP001528912"/>
    </source>
</evidence>
<dbReference type="EMBL" id="JAROAV010000001">
    <property type="protein sequence ID" value="MDF8262711.1"/>
    <property type="molecule type" value="Genomic_DNA"/>
</dbReference>
<organism evidence="1 2">
    <name type="scientific">Luteipulveratus flavus</name>
    <dbReference type="NCBI Taxonomy" id="3031728"/>
    <lineage>
        <taxon>Bacteria</taxon>
        <taxon>Bacillati</taxon>
        <taxon>Actinomycetota</taxon>
        <taxon>Actinomycetes</taxon>
        <taxon>Micrococcales</taxon>
        <taxon>Dermacoccaceae</taxon>
        <taxon>Luteipulveratus</taxon>
    </lineage>
</organism>
<proteinExistence type="predicted"/>
<protein>
    <submittedName>
        <fullName evidence="1">Uncharacterized protein</fullName>
    </submittedName>
</protein>
<dbReference type="Proteomes" id="UP001528912">
    <property type="component" value="Unassembled WGS sequence"/>
</dbReference>
<reference evidence="1 2" key="1">
    <citation type="submission" date="2023-03" db="EMBL/GenBank/DDBJ databases">
        <title>YIM 133296 draft genome.</title>
        <authorList>
            <person name="Xiong L."/>
        </authorList>
    </citation>
    <scope>NUCLEOTIDE SEQUENCE [LARGE SCALE GENOMIC DNA]</scope>
    <source>
        <strain evidence="1 2">YIM 133296</strain>
    </source>
</reference>
<gene>
    <name evidence="1" type="ORF">P4R38_00445</name>
</gene>
<keyword evidence="2" id="KW-1185">Reference proteome</keyword>
<comment type="caution">
    <text evidence="1">The sequence shown here is derived from an EMBL/GenBank/DDBJ whole genome shotgun (WGS) entry which is preliminary data.</text>
</comment>
<dbReference type="RefSeq" id="WP_277190470.1">
    <property type="nucleotide sequence ID" value="NZ_JAROAV010000001.1"/>
</dbReference>
<accession>A0ABT6C1I7</accession>
<name>A0ABT6C1I7_9MICO</name>
<sequence>MTSRRELEGVLYPVGDNRVVLIHHARDAAGFEAIAGVALKAVLAKVAGRGGLPSSCEARLFTTTPEIEQLLSKGRTYGAASAPGHFLPVVLDENRKYLRQVPLKEVDPVLLNGAAGPNALATAAALGAIAQRLAVIEELIHDIKADVEEILDRWDARQRGQLRAVLNDLSDFTALATSISAIEWGIVQGHRTALMELHSELVEELQRHCGRLRAHDHPTRRWSTITERVAERIDTIVRLELLVLTGLDQWTSLYLQHRPNDRSASATRQSALNRVDEVRREATAAFSLLPIDPTPNATVLGSVLMNGPIRANRELDKARRHHRITRPAIASAHHWVTAQDMGHPLKLLPATQQLLA</sequence>
<evidence type="ECO:0000313" key="1">
    <source>
        <dbReference type="EMBL" id="MDF8262711.1"/>
    </source>
</evidence>